<sequence>MANRDPPEWEYRAIEPPKGLTKRESVNPTERLNELGSEGWEFTGTIEYDKGGTKFIVFKRPVRDE</sequence>
<comment type="caution">
    <text evidence="1">The sequence shown here is derived from an EMBL/GenBank/DDBJ whole genome shotgun (WGS) entry which is preliminary data.</text>
</comment>
<name>A0ABU2G0B3_9EURY</name>
<proteinExistence type="predicted"/>
<organism evidence="1 2">
    <name type="scientific">Halogeometricum luteum</name>
    <dbReference type="NCBI Taxonomy" id="2950537"/>
    <lineage>
        <taxon>Archaea</taxon>
        <taxon>Methanobacteriati</taxon>
        <taxon>Methanobacteriota</taxon>
        <taxon>Stenosarchaea group</taxon>
        <taxon>Halobacteria</taxon>
        <taxon>Halobacteriales</taxon>
        <taxon>Haloferacaceae</taxon>
        <taxon>Halogeometricum</taxon>
    </lineage>
</organism>
<reference evidence="1 2" key="1">
    <citation type="submission" date="2022-06" db="EMBL/GenBank/DDBJ databases">
        <title>Halogeometricum sp. a new haloarchaeum isolate from saline soil.</title>
        <authorList>
            <person name="Strakova D."/>
            <person name="Galisteo C."/>
            <person name="Sanchez-Porro C."/>
            <person name="Ventosa A."/>
        </authorList>
    </citation>
    <scope>NUCLEOTIDE SEQUENCE [LARGE SCALE GENOMIC DNA]</scope>
    <source>
        <strain evidence="2">S3BR25-2</strain>
    </source>
</reference>
<keyword evidence="2" id="KW-1185">Reference proteome</keyword>
<evidence type="ECO:0000313" key="2">
    <source>
        <dbReference type="Proteomes" id="UP001254813"/>
    </source>
</evidence>
<dbReference type="RefSeq" id="WP_310928072.1">
    <property type="nucleotide sequence ID" value="NZ_JAMQOQ010000002.1"/>
</dbReference>
<protein>
    <submittedName>
        <fullName evidence="1">DUF4177 domain-containing protein</fullName>
    </submittedName>
</protein>
<gene>
    <name evidence="1" type="ORF">NDI79_08590</name>
</gene>
<evidence type="ECO:0000313" key="1">
    <source>
        <dbReference type="EMBL" id="MDS0294227.1"/>
    </source>
</evidence>
<dbReference type="EMBL" id="JAMQOQ010000002">
    <property type="protein sequence ID" value="MDS0294227.1"/>
    <property type="molecule type" value="Genomic_DNA"/>
</dbReference>
<dbReference type="Proteomes" id="UP001254813">
    <property type="component" value="Unassembled WGS sequence"/>
</dbReference>
<accession>A0ABU2G0B3</accession>